<dbReference type="Gene3D" id="3.40.50.300">
    <property type="entry name" value="P-loop containing nucleotide triphosphate hydrolases"/>
    <property type="match status" value="1"/>
</dbReference>
<evidence type="ECO:0000256" key="5">
    <source>
        <dbReference type="ARBA" id="ARBA00022741"/>
    </source>
</evidence>
<feature type="domain" description="ABC transmembrane type-1" evidence="12">
    <location>
        <begin position="29"/>
        <end position="308"/>
    </location>
</feature>
<evidence type="ECO:0000259" key="12">
    <source>
        <dbReference type="PROSITE" id="PS50929"/>
    </source>
</evidence>
<reference evidence="13 14" key="1">
    <citation type="submission" date="2020-08" db="EMBL/GenBank/DDBJ databases">
        <title>Streptomyces sp. PSKA01 genome sequencing and assembly.</title>
        <authorList>
            <person name="Mandal S."/>
            <person name="Maiti P.K."/>
            <person name="Das P."/>
        </authorList>
    </citation>
    <scope>NUCLEOTIDE SEQUENCE [LARGE SCALE GENOMIC DNA]</scope>
    <source>
        <strain evidence="13 14">PSKA01</strain>
    </source>
</reference>
<dbReference type="InterPro" id="IPR027417">
    <property type="entry name" value="P-loop_NTPase"/>
</dbReference>
<comment type="subcellular location">
    <subcellularLocation>
        <location evidence="1">Cell membrane</location>
        <topology evidence="1">Multi-pass membrane protein</topology>
    </subcellularLocation>
</comment>
<keyword evidence="7 10" id="KW-1133">Transmembrane helix</keyword>
<evidence type="ECO:0000256" key="9">
    <source>
        <dbReference type="ARBA" id="ARBA00061644"/>
    </source>
</evidence>
<feature type="transmembrane region" description="Helical" evidence="10">
    <location>
        <begin position="140"/>
        <end position="160"/>
    </location>
</feature>
<dbReference type="GO" id="GO:0005524">
    <property type="term" value="F:ATP binding"/>
    <property type="evidence" value="ECO:0007669"/>
    <property type="project" value="UniProtKB-KW"/>
</dbReference>
<keyword evidence="4 10" id="KW-0812">Transmembrane</keyword>
<evidence type="ECO:0000256" key="3">
    <source>
        <dbReference type="ARBA" id="ARBA00022475"/>
    </source>
</evidence>
<dbReference type="Proteomes" id="UP000584670">
    <property type="component" value="Unassembled WGS sequence"/>
</dbReference>
<gene>
    <name evidence="13" type="ORF">H4N64_40385</name>
</gene>
<dbReference type="FunFam" id="3.40.50.300:FF:000299">
    <property type="entry name" value="ABC transporter ATP-binding protein/permease"/>
    <property type="match status" value="1"/>
</dbReference>
<dbReference type="SUPFAM" id="SSF90123">
    <property type="entry name" value="ABC transporter transmembrane region"/>
    <property type="match status" value="1"/>
</dbReference>
<evidence type="ECO:0000313" key="14">
    <source>
        <dbReference type="Proteomes" id="UP000584670"/>
    </source>
</evidence>
<dbReference type="GO" id="GO:0015421">
    <property type="term" value="F:ABC-type oligopeptide transporter activity"/>
    <property type="evidence" value="ECO:0007669"/>
    <property type="project" value="TreeGrafter"/>
</dbReference>
<evidence type="ECO:0000259" key="11">
    <source>
        <dbReference type="PROSITE" id="PS50893"/>
    </source>
</evidence>
<proteinExistence type="inferred from homology"/>
<dbReference type="SMART" id="SM00382">
    <property type="entry name" value="AAA"/>
    <property type="match status" value="1"/>
</dbReference>
<dbReference type="CDD" id="cd18551">
    <property type="entry name" value="ABC_6TM_LmrA_like"/>
    <property type="match status" value="1"/>
</dbReference>
<dbReference type="GO" id="GO:0016887">
    <property type="term" value="F:ATP hydrolysis activity"/>
    <property type="evidence" value="ECO:0007669"/>
    <property type="project" value="InterPro"/>
</dbReference>
<comment type="similarity">
    <text evidence="9">Belongs to the ABC transporter superfamily. Lipid exporter (TC 3.A.1.106) family.</text>
</comment>
<feature type="transmembrane region" description="Helical" evidence="10">
    <location>
        <begin position="248"/>
        <end position="270"/>
    </location>
</feature>
<feature type="domain" description="ABC transporter" evidence="11">
    <location>
        <begin position="342"/>
        <end position="574"/>
    </location>
</feature>
<dbReference type="InterPro" id="IPR036640">
    <property type="entry name" value="ABC1_TM_sf"/>
</dbReference>
<dbReference type="InterPro" id="IPR003593">
    <property type="entry name" value="AAA+_ATPase"/>
</dbReference>
<feature type="transmembrane region" description="Helical" evidence="10">
    <location>
        <begin position="27"/>
        <end position="48"/>
    </location>
</feature>
<dbReference type="EMBL" id="JACMSF010000085">
    <property type="protein sequence ID" value="MBC2907665.1"/>
    <property type="molecule type" value="Genomic_DNA"/>
</dbReference>
<dbReference type="Pfam" id="PF00005">
    <property type="entry name" value="ABC_tran"/>
    <property type="match status" value="1"/>
</dbReference>
<evidence type="ECO:0000256" key="2">
    <source>
        <dbReference type="ARBA" id="ARBA00022448"/>
    </source>
</evidence>
<protein>
    <submittedName>
        <fullName evidence="13">ABC transporter ATP-binding protein</fullName>
    </submittedName>
</protein>
<keyword evidence="2" id="KW-0813">Transport</keyword>
<dbReference type="Pfam" id="PF00664">
    <property type="entry name" value="ABC_membrane"/>
    <property type="match status" value="1"/>
</dbReference>
<accession>A0A7X1JBK8</accession>
<dbReference type="InterPro" id="IPR003439">
    <property type="entry name" value="ABC_transporter-like_ATP-bd"/>
</dbReference>
<dbReference type="AlphaFoldDB" id="A0A7X1JBK8"/>
<evidence type="ECO:0000256" key="7">
    <source>
        <dbReference type="ARBA" id="ARBA00022989"/>
    </source>
</evidence>
<dbReference type="RefSeq" id="WP_186287609.1">
    <property type="nucleotide sequence ID" value="NZ_JACMSF010000085.1"/>
</dbReference>
<sequence length="575" mass="61360">MPDRHQVPDSRATFRDILRELRDHRRWVLLAGALTLAGSALGLAQPLLVKQVIDAAGSGGGGAALVIPLVGLFLGQALVEAAARYVLARTSESVVLGLRLRLIGRLLRLRMRVYDKQRTGDLVSRLGSDGSEVRRLVAEAFTNAVTGAVGLVGAVALMVWVDPVLFLIVLALVSLGGLAVASALRGIRRASLQRQRSIGAMAADLERALSAIRTVRASRAEQRESDRIADQARAAYTASLRMAKLDAVVGPATHLAVNGSFLVVLLVGGLRVAQGGSSVGELVAFLLYMTYLVVPIDSVFQAMSALQQGSGALQRINETLSLPSEPDAAPSALVPSAPAPALEFRDVWFGYAPDRPVLRGVSFQLPQHGCTALIGRSGAGKSTVFALAERFYDPDRGQVLLCGDDLRALSRADCRTRMGLVEQEAPVLYGTLRDNLYYAAPDADETELRRCVELASLTELVSRLPEGLETDVGEHGVLLSGGERQRVAIARALLARPSLLLLDEPTSQLDPISEAALRRAIEQIATECALVIIAHRASTVRAADQIVILDRGTVTAVGGHQELLVANGYYQRLVG</sequence>
<keyword evidence="5" id="KW-0547">Nucleotide-binding</keyword>
<keyword evidence="14" id="KW-1185">Reference proteome</keyword>
<dbReference type="InterPro" id="IPR039421">
    <property type="entry name" value="Type_1_exporter"/>
</dbReference>
<dbReference type="PROSITE" id="PS00211">
    <property type="entry name" value="ABC_TRANSPORTER_1"/>
    <property type="match status" value="1"/>
</dbReference>
<dbReference type="PROSITE" id="PS50893">
    <property type="entry name" value="ABC_TRANSPORTER_2"/>
    <property type="match status" value="1"/>
</dbReference>
<dbReference type="InterPro" id="IPR011527">
    <property type="entry name" value="ABC1_TM_dom"/>
</dbReference>
<evidence type="ECO:0000256" key="6">
    <source>
        <dbReference type="ARBA" id="ARBA00022840"/>
    </source>
</evidence>
<feature type="transmembrane region" description="Helical" evidence="10">
    <location>
        <begin position="60"/>
        <end position="79"/>
    </location>
</feature>
<dbReference type="PANTHER" id="PTHR43394:SF1">
    <property type="entry name" value="ATP-BINDING CASSETTE SUB-FAMILY B MEMBER 10, MITOCHONDRIAL"/>
    <property type="match status" value="1"/>
</dbReference>
<feature type="transmembrane region" description="Helical" evidence="10">
    <location>
        <begin position="166"/>
        <end position="187"/>
    </location>
</feature>
<dbReference type="PANTHER" id="PTHR43394">
    <property type="entry name" value="ATP-DEPENDENT PERMEASE MDL1, MITOCHONDRIAL"/>
    <property type="match status" value="1"/>
</dbReference>
<keyword evidence="3" id="KW-1003">Cell membrane</keyword>
<comment type="caution">
    <text evidence="13">The sequence shown here is derived from an EMBL/GenBank/DDBJ whole genome shotgun (WGS) entry which is preliminary data.</text>
</comment>
<dbReference type="SUPFAM" id="SSF52540">
    <property type="entry name" value="P-loop containing nucleoside triphosphate hydrolases"/>
    <property type="match status" value="1"/>
</dbReference>
<keyword evidence="8 10" id="KW-0472">Membrane</keyword>
<evidence type="ECO:0000256" key="1">
    <source>
        <dbReference type="ARBA" id="ARBA00004651"/>
    </source>
</evidence>
<evidence type="ECO:0000256" key="4">
    <source>
        <dbReference type="ARBA" id="ARBA00022692"/>
    </source>
</evidence>
<dbReference type="InterPro" id="IPR017871">
    <property type="entry name" value="ABC_transporter-like_CS"/>
</dbReference>
<evidence type="ECO:0000256" key="10">
    <source>
        <dbReference type="SAM" id="Phobius"/>
    </source>
</evidence>
<organism evidence="13 14">
    <name type="scientific">Streptomyces cupreus</name>
    <dbReference type="NCBI Taxonomy" id="2759956"/>
    <lineage>
        <taxon>Bacteria</taxon>
        <taxon>Bacillati</taxon>
        <taxon>Actinomycetota</taxon>
        <taxon>Actinomycetes</taxon>
        <taxon>Kitasatosporales</taxon>
        <taxon>Streptomycetaceae</taxon>
        <taxon>Streptomyces</taxon>
    </lineage>
</organism>
<keyword evidence="6 13" id="KW-0067">ATP-binding</keyword>
<name>A0A7X1JBK8_9ACTN</name>
<dbReference type="PROSITE" id="PS50929">
    <property type="entry name" value="ABC_TM1F"/>
    <property type="match status" value="1"/>
</dbReference>
<evidence type="ECO:0000313" key="13">
    <source>
        <dbReference type="EMBL" id="MBC2907665.1"/>
    </source>
</evidence>
<dbReference type="GO" id="GO:0005886">
    <property type="term" value="C:plasma membrane"/>
    <property type="evidence" value="ECO:0007669"/>
    <property type="project" value="UniProtKB-SubCell"/>
</dbReference>
<evidence type="ECO:0000256" key="8">
    <source>
        <dbReference type="ARBA" id="ARBA00023136"/>
    </source>
</evidence>
<feature type="transmembrane region" description="Helical" evidence="10">
    <location>
        <begin position="282"/>
        <end position="300"/>
    </location>
</feature>
<dbReference type="Gene3D" id="1.20.1560.10">
    <property type="entry name" value="ABC transporter type 1, transmembrane domain"/>
    <property type="match status" value="1"/>
</dbReference>